<dbReference type="Proteomes" id="UP000824596">
    <property type="component" value="Unassembled WGS sequence"/>
</dbReference>
<proteinExistence type="inferred from homology"/>
<evidence type="ECO:0000313" key="4">
    <source>
        <dbReference type="EMBL" id="KAH0966510.1"/>
    </source>
</evidence>
<dbReference type="CDD" id="cd02947">
    <property type="entry name" value="TRX_family"/>
    <property type="match status" value="1"/>
</dbReference>
<keyword evidence="5" id="KW-1185">Reference proteome</keyword>
<dbReference type="Gene3D" id="3.40.30.10">
    <property type="entry name" value="Glutaredoxin"/>
    <property type="match status" value="1"/>
</dbReference>
<gene>
    <name evidence="4" type="ORF">HRG_01919</name>
</gene>
<dbReference type="PANTHER" id="PTHR46115">
    <property type="entry name" value="THIOREDOXIN-LIKE PROTEIN 1"/>
    <property type="match status" value="1"/>
</dbReference>
<dbReference type="RefSeq" id="XP_044724023.1">
    <property type="nucleotide sequence ID" value="XM_044860390.1"/>
</dbReference>
<dbReference type="InterPro" id="IPR013766">
    <property type="entry name" value="Thioredoxin_domain"/>
</dbReference>
<feature type="domain" description="Thioredoxin" evidence="3">
    <location>
        <begin position="44"/>
        <end position="181"/>
    </location>
</feature>
<dbReference type="SUPFAM" id="SSF52833">
    <property type="entry name" value="Thioredoxin-like"/>
    <property type="match status" value="1"/>
</dbReference>
<dbReference type="GeneID" id="68351048"/>
<evidence type="ECO:0000313" key="5">
    <source>
        <dbReference type="Proteomes" id="UP000824596"/>
    </source>
</evidence>
<dbReference type="PROSITE" id="PS00194">
    <property type="entry name" value="THIOREDOXIN_1"/>
    <property type="match status" value="1"/>
</dbReference>
<protein>
    <submittedName>
        <fullName evidence="4">Thioredoxin domain-containing protein</fullName>
    </submittedName>
</protein>
<dbReference type="PROSITE" id="PS51352">
    <property type="entry name" value="THIOREDOXIN_2"/>
    <property type="match status" value="1"/>
</dbReference>
<dbReference type="Pfam" id="PF00085">
    <property type="entry name" value="Thioredoxin"/>
    <property type="match status" value="1"/>
</dbReference>
<organism evidence="4 5">
    <name type="scientific">Hirsutella rhossiliensis</name>
    <dbReference type="NCBI Taxonomy" id="111463"/>
    <lineage>
        <taxon>Eukaryota</taxon>
        <taxon>Fungi</taxon>
        <taxon>Dikarya</taxon>
        <taxon>Ascomycota</taxon>
        <taxon>Pezizomycotina</taxon>
        <taxon>Sordariomycetes</taxon>
        <taxon>Hypocreomycetidae</taxon>
        <taxon>Hypocreales</taxon>
        <taxon>Ophiocordycipitaceae</taxon>
        <taxon>Hirsutella</taxon>
    </lineage>
</organism>
<dbReference type="InterPro" id="IPR036249">
    <property type="entry name" value="Thioredoxin-like_sf"/>
</dbReference>
<comment type="similarity">
    <text evidence="1">Belongs to the thioredoxin family.</text>
</comment>
<dbReference type="EMBL" id="JAIZPD010000002">
    <property type="protein sequence ID" value="KAH0966510.1"/>
    <property type="molecule type" value="Genomic_DNA"/>
</dbReference>
<dbReference type="OrthoDB" id="10263751at2759"/>
<sequence>MKTTTNVAIVSPTTFVSLFRPVHFADLHVGVTRLNISNSPMLSLRLSRPLASATQSSAAAWTSTRALHATPRNSKVHEAKSADDLWLAVKGKPRVVVDCFATWCGPCKAIAPVLETMSEELQFRDKVHFVKFDVDRLPQVTQELGVRAMPTFVMFKDGVTAGEVVGADPRKLAAALKKLAGA</sequence>
<dbReference type="AlphaFoldDB" id="A0A9P8N415"/>
<name>A0A9P8N415_9HYPO</name>
<accession>A0A9P8N415</accession>
<keyword evidence="2" id="KW-1015">Disulfide bond</keyword>
<dbReference type="PRINTS" id="PR00421">
    <property type="entry name" value="THIOREDOXIN"/>
</dbReference>
<evidence type="ECO:0000256" key="1">
    <source>
        <dbReference type="ARBA" id="ARBA00008987"/>
    </source>
</evidence>
<reference evidence="4" key="1">
    <citation type="submission" date="2021-09" db="EMBL/GenBank/DDBJ databases">
        <title>A high-quality genome of the endoparasitic fungus Hirsutella rhossiliensis with a comparison of Hirsutella genomes reveals transposable elements contributing to genome size variation.</title>
        <authorList>
            <person name="Lin R."/>
            <person name="Jiao Y."/>
            <person name="Sun X."/>
            <person name="Ling J."/>
            <person name="Xie B."/>
            <person name="Cheng X."/>
        </authorList>
    </citation>
    <scope>NUCLEOTIDE SEQUENCE</scope>
    <source>
        <strain evidence="4">HR02</strain>
    </source>
</reference>
<comment type="caution">
    <text evidence="4">The sequence shown here is derived from an EMBL/GenBank/DDBJ whole genome shotgun (WGS) entry which is preliminary data.</text>
</comment>
<dbReference type="InterPro" id="IPR017937">
    <property type="entry name" value="Thioredoxin_CS"/>
</dbReference>
<evidence type="ECO:0000256" key="2">
    <source>
        <dbReference type="ARBA" id="ARBA00023157"/>
    </source>
</evidence>
<evidence type="ECO:0000259" key="3">
    <source>
        <dbReference type="PROSITE" id="PS51352"/>
    </source>
</evidence>